<dbReference type="AlphaFoldDB" id="A0A1Y1WVC1"/>
<gene>
    <name evidence="2" type="ORF">BCR32DRAFT_270630</name>
</gene>
<proteinExistence type="predicted"/>
<dbReference type="EMBL" id="MCFG01000245">
    <property type="protein sequence ID" value="ORX77509.1"/>
    <property type="molecule type" value="Genomic_DNA"/>
</dbReference>
<keyword evidence="1" id="KW-0472">Membrane</keyword>
<dbReference type="Proteomes" id="UP000193944">
    <property type="component" value="Unassembled WGS sequence"/>
</dbReference>
<feature type="transmembrane region" description="Helical" evidence="1">
    <location>
        <begin position="168"/>
        <end position="187"/>
    </location>
</feature>
<reference evidence="2 3" key="1">
    <citation type="submission" date="2016-08" db="EMBL/GenBank/DDBJ databases">
        <title>A Parts List for Fungal Cellulosomes Revealed by Comparative Genomics.</title>
        <authorList>
            <consortium name="DOE Joint Genome Institute"/>
            <person name="Haitjema C.H."/>
            <person name="Gilmore S.P."/>
            <person name="Henske J.K."/>
            <person name="Solomon K.V."/>
            <person name="De Groot R."/>
            <person name="Kuo A."/>
            <person name="Mondo S.J."/>
            <person name="Salamov A.A."/>
            <person name="Labutti K."/>
            <person name="Zhao Z."/>
            <person name="Chiniquy J."/>
            <person name="Barry K."/>
            <person name="Brewer H.M."/>
            <person name="Purvine S.O."/>
            <person name="Wright A.T."/>
            <person name="Boxma B."/>
            <person name="Van Alen T."/>
            <person name="Hackstein J.H."/>
            <person name="Baker S.E."/>
            <person name="Grigoriev I.V."/>
            <person name="O'Malley M.A."/>
        </authorList>
    </citation>
    <scope>NUCLEOTIDE SEQUENCE [LARGE SCALE GENOMIC DNA]</scope>
    <source>
        <strain evidence="2 3">S4</strain>
    </source>
</reference>
<feature type="transmembrane region" description="Helical" evidence="1">
    <location>
        <begin position="140"/>
        <end position="156"/>
    </location>
</feature>
<protein>
    <submittedName>
        <fullName evidence="2">Uncharacterized protein</fullName>
    </submittedName>
</protein>
<feature type="non-terminal residue" evidence="2">
    <location>
        <position position="397"/>
    </location>
</feature>
<reference evidence="2 3" key="2">
    <citation type="submission" date="2016-08" db="EMBL/GenBank/DDBJ databases">
        <title>Pervasive Adenine N6-methylation of Active Genes in Fungi.</title>
        <authorList>
            <consortium name="DOE Joint Genome Institute"/>
            <person name="Mondo S.J."/>
            <person name="Dannebaum R.O."/>
            <person name="Kuo R.C."/>
            <person name="Labutti K."/>
            <person name="Haridas S."/>
            <person name="Kuo A."/>
            <person name="Salamov A."/>
            <person name="Ahrendt S.R."/>
            <person name="Lipzen A."/>
            <person name="Sullivan W."/>
            <person name="Andreopoulos W.B."/>
            <person name="Clum A."/>
            <person name="Lindquist E."/>
            <person name="Daum C."/>
            <person name="Ramamoorthy G.K."/>
            <person name="Gryganskyi A."/>
            <person name="Culley D."/>
            <person name="Magnuson J.K."/>
            <person name="James T.Y."/>
            <person name="O'Malley M.A."/>
            <person name="Stajich J.E."/>
            <person name="Spatafora J.W."/>
            <person name="Visel A."/>
            <person name="Grigoriev I.V."/>
        </authorList>
    </citation>
    <scope>NUCLEOTIDE SEQUENCE [LARGE SCALE GENOMIC DNA]</scope>
    <source>
        <strain evidence="2 3">S4</strain>
    </source>
</reference>
<dbReference type="OrthoDB" id="2139446at2759"/>
<keyword evidence="3" id="KW-1185">Reference proteome</keyword>
<sequence length="397" mass="46737">MNKSKKRYQRINNNNKNKKINNLDEGLNKESNPYNILQSSTYTWQNYCKNSTWIYELVNSATLITNILFILLLTINGLSWKLIMEGSIVSFVESYEWFFISINATTKDLISFYYHPTTIYQMIPIIMGFIFSYIWDFLKLWLDLLTHGVVLVILLYKPLWRKKIINFYIYHGLCFCLTGDIWGFKLIDFTFSWRYTLINFCENILAGTINNDKDFLQWFKYNSLMKRKQQSAINTCEIDSVKNIAISVGDSDSFLSIDTLDSNNILFNFLSGLVNKYSRKFCVVGPISWVWIWILGLKVWYSSWIIENIKEIYVRFRGSIEKNIVSYVVHWKYIENDDTIEKPPPSPTVSSTSRFSKHPYIPLSKRLYRSSNNFASAKAFILYNHKIQTKKAKLSSD</sequence>
<feature type="transmembrane region" description="Helical" evidence="1">
    <location>
        <begin position="53"/>
        <end position="76"/>
    </location>
</feature>
<accession>A0A1Y1WVC1</accession>
<keyword evidence="1" id="KW-0812">Transmembrane</keyword>
<comment type="caution">
    <text evidence="2">The sequence shown here is derived from an EMBL/GenBank/DDBJ whole genome shotgun (WGS) entry which is preliminary data.</text>
</comment>
<name>A0A1Y1WVC1_9FUNG</name>
<evidence type="ECO:0000313" key="2">
    <source>
        <dbReference type="EMBL" id="ORX77509.1"/>
    </source>
</evidence>
<evidence type="ECO:0000256" key="1">
    <source>
        <dbReference type="SAM" id="Phobius"/>
    </source>
</evidence>
<organism evidence="2 3">
    <name type="scientific">Anaeromyces robustus</name>
    <dbReference type="NCBI Taxonomy" id="1754192"/>
    <lineage>
        <taxon>Eukaryota</taxon>
        <taxon>Fungi</taxon>
        <taxon>Fungi incertae sedis</taxon>
        <taxon>Chytridiomycota</taxon>
        <taxon>Chytridiomycota incertae sedis</taxon>
        <taxon>Neocallimastigomycetes</taxon>
        <taxon>Neocallimastigales</taxon>
        <taxon>Neocallimastigaceae</taxon>
        <taxon>Anaeromyces</taxon>
    </lineage>
</organism>
<feature type="transmembrane region" description="Helical" evidence="1">
    <location>
        <begin position="112"/>
        <end position="134"/>
    </location>
</feature>
<evidence type="ECO:0000313" key="3">
    <source>
        <dbReference type="Proteomes" id="UP000193944"/>
    </source>
</evidence>
<keyword evidence="1" id="KW-1133">Transmembrane helix</keyword>
<feature type="transmembrane region" description="Helical" evidence="1">
    <location>
        <begin position="82"/>
        <end position="100"/>
    </location>
</feature>